<evidence type="ECO:0000256" key="1">
    <source>
        <dbReference type="ARBA" id="ARBA00004606"/>
    </source>
</evidence>
<name>A0A0K9NY94_ZOSMR</name>
<accession>A0A0K9NY94</accession>
<evidence type="ECO:0000313" key="7">
    <source>
        <dbReference type="Proteomes" id="UP000036987"/>
    </source>
</evidence>
<dbReference type="EMBL" id="LFYR01001442">
    <property type="protein sequence ID" value="KMZ61709.1"/>
    <property type="molecule type" value="Genomic_DNA"/>
</dbReference>
<dbReference type="PANTHER" id="PTHR45719">
    <property type="entry name" value="GLYCOSYLTRANSFERASE"/>
    <property type="match status" value="1"/>
</dbReference>
<keyword evidence="2" id="KW-0328">Glycosyltransferase</keyword>
<dbReference type="OrthoDB" id="2019572at2759"/>
<keyword evidence="5" id="KW-0325">Glycoprotein</keyword>
<evidence type="ECO:0000313" key="6">
    <source>
        <dbReference type="EMBL" id="KMZ61709.1"/>
    </source>
</evidence>
<dbReference type="PANTHER" id="PTHR45719:SF9">
    <property type="entry name" value="CORE-2_I-BRANCHING BETA-1,6-N-ACETYLGLUCOSAMINYLTRANSFERASE FAMILY PROTEIN"/>
    <property type="match status" value="1"/>
</dbReference>
<comment type="subcellular location">
    <subcellularLocation>
        <location evidence="1">Membrane</location>
        <topology evidence="1">Single-pass type II membrane protein</topology>
    </subcellularLocation>
</comment>
<dbReference type="GO" id="GO:0016020">
    <property type="term" value="C:membrane"/>
    <property type="evidence" value="ECO:0007669"/>
    <property type="project" value="UniProtKB-SubCell"/>
</dbReference>
<proteinExistence type="predicted"/>
<keyword evidence="4" id="KW-0472">Membrane</keyword>
<protein>
    <submittedName>
        <fullName evidence="6">Uncharacterized protein</fullName>
    </submittedName>
</protein>
<dbReference type="InterPro" id="IPR044610">
    <property type="entry name" value="GLCAT14A/B/C"/>
</dbReference>
<dbReference type="AlphaFoldDB" id="A0A0K9NY94"/>
<organism evidence="6 7">
    <name type="scientific">Zostera marina</name>
    <name type="common">Eelgrass</name>
    <dbReference type="NCBI Taxonomy" id="29655"/>
    <lineage>
        <taxon>Eukaryota</taxon>
        <taxon>Viridiplantae</taxon>
        <taxon>Streptophyta</taxon>
        <taxon>Embryophyta</taxon>
        <taxon>Tracheophyta</taxon>
        <taxon>Spermatophyta</taxon>
        <taxon>Magnoliopsida</taxon>
        <taxon>Liliopsida</taxon>
        <taxon>Zosteraceae</taxon>
        <taxon>Zostera</taxon>
    </lineage>
</organism>
<evidence type="ECO:0000256" key="2">
    <source>
        <dbReference type="ARBA" id="ARBA00022676"/>
    </source>
</evidence>
<evidence type="ECO:0000256" key="3">
    <source>
        <dbReference type="ARBA" id="ARBA00022679"/>
    </source>
</evidence>
<sequence>MCGEDFPFRCYSDVLHVFSSLPRNLNFIEHNQSTGWKINQRAKPIIIDPGLYLSKKFDLALATEHRELPSTFKLFTVNRIMS</sequence>
<gene>
    <name evidence="6" type="ORF">ZOSMA_504G00010</name>
</gene>
<dbReference type="Pfam" id="PF02485">
    <property type="entry name" value="Branch"/>
    <property type="match status" value="1"/>
</dbReference>
<keyword evidence="3" id="KW-0808">Transferase</keyword>
<keyword evidence="7" id="KW-1185">Reference proteome</keyword>
<comment type="caution">
    <text evidence="6">The sequence shown here is derived from an EMBL/GenBank/DDBJ whole genome shotgun (WGS) entry which is preliminary data.</text>
</comment>
<dbReference type="InterPro" id="IPR003406">
    <property type="entry name" value="Glyco_trans_14"/>
</dbReference>
<dbReference type="Proteomes" id="UP000036987">
    <property type="component" value="Unassembled WGS sequence"/>
</dbReference>
<evidence type="ECO:0000256" key="4">
    <source>
        <dbReference type="ARBA" id="ARBA00023136"/>
    </source>
</evidence>
<evidence type="ECO:0000256" key="5">
    <source>
        <dbReference type="ARBA" id="ARBA00023180"/>
    </source>
</evidence>
<reference evidence="7" key="1">
    <citation type="journal article" date="2016" name="Nature">
        <title>The genome of the seagrass Zostera marina reveals angiosperm adaptation to the sea.</title>
        <authorList>
            <person name="Olsen J.L."/>
            <person name="Rouze P."/>
            <person name="Verhelst B."/>
            <person name="Lin Y.-C."/>
            <person name="Bayer T."/>
            <person name="Collen J."/>
            <person name="Dattolo E."/>
            <person name="De Paoli E."/>
            <person name="Dittami S."/>
            <person name="Maumus F."/>
            <person name="Michel G."/>
            <person name="Kersting A."/>
            <person name="Lauritano C."/>
            <person name="Lohaus R."/>
            <person name="Toepel M."/>
            <person name="Tonon T."/>
            <person name="Vanneste K."/>
            <person name="Amirebrahimi M."/>
            <person name="Brakel J."/>
            <person name="Bostroem C."/>
            <person name="Chovatia M."/>
            <person name="Grimwood J."/>
            <person name="Jenkins J.W."/>
            <person name="Jueterbock A."/>
            <person name="Mraz A."/>
            <person name="Stam W.T."/>
            <person name="Tice H."/>
            <person name="Bornberg-Bauer E."/>
            <person name="Green P.J."/>
            <person name="Pearson G.A."/>
            <person name="Procaccini G."/>
            <person name="Duarte C.M."/>
            <person name="Schmutz J."/>
            <person name="Reusch T.B.H."/>
            <person name="Van de Peer Y."/>
        </authorList>
    </citation>
    <scope>NUCLEOTIDE SEQUENCE [LARGE SCALE GENOMIC DNA]</scope>
    <source>
        <strain evidence="7">cv. Finnish</strain>
    </source>
</reference>
<dbReference type="STRING" id="29655.A0A0K9NY94"/>
<dbReference type="GO" id="GO:0015020">
    <property type="term" value="F:glucuronosyltransferase activity"/>
    <property type="evidence" value="ECO:0007669"/>
    <property type="project" value="InterPro"/>
</dbReference>